<dbReference type="EMBL" id="CP048288">
    <property type="protein sequence ID" value="QHW35791.1"/>
    <property type="molecule type" value="Genomic_DNA"/>
</dbReference>
<dbReference type="AlphaFoldDB" id="A0A6C0PBL6"/>
<proteinExistence type="predicted"/>
<dbReference type="Proteomes" id="UP000479114">
    <property type="component" value="Plasmid unnamed2"/>
</dbReference>
<organism evidence="1 2">
    <name type="scientific">Paenibacillus rhizovicinus</name>
    <dbReference type="NCBI Taxonomy" id="2704463"/>
    <lineage>
        <taxon>Bacteria</taxon>
        <taxon>Bacillati</taxon>
        <taxon>Bacillota</taxon>
        <taxon>Bacilli</taxon>
        <taxon>Bacillales</taxon>
        <taxon>Paenibacillaceae</taxon>
        <taxon>Paenibacillus</taxon>
    </lineage>
</organism>
<keyword evidence="1" id="KW-0614">Plasmid</keyword>
<evidence type="ECO:0000313" key="1">
    <source>
        <dbReference type="EMBL" id="QHW35791.1"/>
    </source>
</evidence>
<dbReference type="RefSeq" id="WP_162645925.1">
    <property type="nucleotide sequence ID" value="NZ_CP048288.1"/>
</dbReference>
<reference evidence="1 2" key="1">
    <citation type="submission" date="2020-02" db="EMBL/GenBank/DDBJ databases">
        <title>Paenibacillus sp. nov., isolated from rhizosphere soil of tomato.</title>
        <authorList>
            <person name="Weon H.-Y."/>
            <person name="Lee S.A."/>
        </authorList>
    </citation>
    <scope>NUCLEOTIDE SEQUENCE [LARGE SCALE GENOMIC DNA]</scope>
    <source>
        <strain evidence="1 2">14171R-81</strain>
        <plasmid evidence="1 2">unnamed2</plasmid>
    </source>
</reference>
<protein>
    <submittedName>
        <fullName evidence="1">Uncharacterized protein</fullName>
    </submittedName>
</protein>
<name>A0A6C0PBL6_9BACL</name>
<evidence type="ECO:0000313" key="2">
    <source>
        <dbReference type="Proteomes" id="UP000479114"/>
    </source>
</evidence>
<geneLocation type="plasmid" evidence="1 2">
    <name>unnamed2</name>
</geneLocation>
<dbReference type="KEGG" id="prz:GZH47_33400"/>
<accession>A0A6C0PBL6</accession>
<keyword evidence="2" id="KW-1185">Reference proteome</keyword>
<sequence>MMSAVRLTELSLSGYINDLEPDLPGVFSSEYGWISPAGDWYSCGFGGHDVKSRMLAAHLKLDKEIAEFTERIEEGTPWGQMRKAGLGPKDPYIHAREFLVESGWVRVHDEDNCGYLTAVCKAQMNELQVQTFGWMLKQFRYLLDTEVTFDGYKLAFKV</sequence>
<gene>
    <name evidence="1" type="ORF">GZH47_33400</name>
</gene>